<evidence type="ECO:0000256" key="1">
    <source>
        <dbReference type="ARBA" id="ARBA00022801"/>
    </source>
</evidence>
<dbReference type="PANTHER" id="PTHR23114">
    <property type="entry name" value="M7GPPPN-MRNA HYDROLASE"/>
    <property type="match status" value="1"/>
</dbReference>
<dbReference type="EMBL" id="MFQS01000006">
    <property type="protein sequence ID" value="OGH84007.1"/>
    <property type="molecule type" value="Genomic_DNA"/>
</dbReference>
<dbReference type="PANTHER" id="PTHR23114:SF17">
    <property type="entry name" value="M7GPPPN-MRNA HYDROLASE"/>
    <property type="match status" value="1"/>
</dbReference>
<protein>
    <recommendedName>
        <fullName evidence="2">Nudix hydrolase domain-containing protein</fullName>
    </recommendedName>
</protein>
<evidence type="ECO:0000313" key="4">
    <source>
        <dbReference type="Proteomes" id="UP000176300"/>
    </source>
</evidence>
<comment type="caution">
    <text evidence="3">The sequence shown here is derived from an EMBL/GenBank/DDBJ whole genome shotgun (WGS) entry which is preliminary data.</text>
</comment>
<accession>A0A1F6NJ64</accession>
<organism evidence="3 4">
    <name type="scientific">Candidatus Magasanikbacteria bacterium RIFOXYB1_FULL_40_15</name>
    <dbReference type="NCBI Taxonomy" id="1798697"/>
    <lineage>
        <taxon>Bacteria</taxon>
        <taxon>Candidatus Magasanikiibacteriota</taxon>
    </lineage>
</organism>
<feature type="domain" description="Nudix hydrolase" evidence="2">
    <location>
        <begin position="8"/>
        <end position="136"/>
    </location>
</feature>
<dbReference type="GO" id="GO:0016787">
    <property type="term" value="F:hydrolase activity"/>
    <property type="evidence" value="ECO:0007669"/>
    <property type="project" value="UniProtKB-KW"/>
</dbReference>
<dbReference type="Gene3D" id="3.90.79.10">
    <property type="entry name" value="Nucleoside Triphosphate Pyrophosphohydrolase"/>
    <property type="match status" value="1"/>
</dbReference>
<keyword evidence="1" id="KW-0378">Hydrolase</keyword>
<reference evidence="3 4" key="1">
    <citation type="journal article" date="2016" name="Nat. Commun.">
        <title>Thousands of microbial genomes shed light on interconnected biogeochemical processes in an aquifer system.</title>
        <authorList>
            <person name="Anantharaman K."/>
            <person name="Brown C.T."/>
            <person name="Hug L.A."/>
            <person name="Sharon I."/>
            <person name="Castelle C.J."/>
            <person name="Probst A.J."/>
            <person name="Thomas B.C."/>
            <person name="Singh A."/>
            <person name="Wilkins M.J."/>
            <person name="Karaoz U."/>
            <person name="Brodie E.L."/>
            <person name="Williams K.H."/>
            <person name="Hubbard S.S."/>
            <person name="Banfield J.F."/>
        </authorList>
    </citation>
    <scope>NUCLEOTIDE SEQUENCE [LARGE SCALE GENOMIC DNA]</scope>
</reference>
<dbReference type="GO" id="GO:0005737">
    <property type="term" value="C:cytoplasm"/>
    <property type="evidence" value="ECO:0007669"/>
    <property type="project" value="TreeGrafter"/>
</dbReference>
<dbReference type="InterPro" id="IPR015797">
    <property type="entry name" value="NUDIX_hydrolase-like_dom_sf"/>
</dbReference>
<dbReference type="Pfam" id="PF00293">
    <property type="entry name" value="NUDIX"/>
    <property type="match status" value="1"/>
</dbReference>
<evidence type="ECO:0000259" key="2">
    <source>
        <dbReference type="PROSITE" id="PS51462"/>
    </source>
</evidence>
<name>A0A1F6NJ64_9BACT</name>
<proteinExistence type="predicted"/>
<gene>
    <name evidence="3" type="ORF">A2373_01395</name>
</gene>
<dbReference type="InterPro" id="IPR020084">
    <property type="entry name" value="NUDIX_hydrolase_CS"/>
</dbReference>
<dbReference type="AlphaFoldDB" id="A0A1F6NJ64"/>
<dbReference type="GO" id="GO:0000290">
    <property type="term" value="P:deadenylation-dependent decapping of nuclear-transcribed mRNA"/>
    <property type="evidence" value="ECO:0007669"/>
    <property type="project" value="TreeGrafter"/>
</dbReference>
<dbReference type="PROSITE" id="PS51462">
    <property type="entry name" value="NUDIX"/>
    <property type="match status" value="1"/>
</dbReference>
<dbReference type="InterPro" id="IPR000086">
    <property type="entry name" value="NUDIX_hydrolase_dom"/>
</dbReference>
<dbReference type="SUPFAM" id="SSF55811">
    <property type="entry name" value="Nudix"/>
    <property type="match status" value="1"/>
</dbReference>
<dbReference type="Proteomes" id="UP000176300">
    <property type="component" value="Unassembled WGS sequence"/>
</dbReference>
<sequence length="139" mass="16054">MTEKDLPKLKYDAGAIVINKKTRAIALIKMHHNVWGFPKGGIKENESTLNAAKREVYEETGIKEVEVIAELPPYQRPNSYKLDERLNINMYIFETDEDDLKPVGYDIAEVKWVAIEDVPATLTMTEDIDFFMEVRHKII</sequence>
<dbReference type="STRING" id="1798697.A2373_01395"/>
<dbReference type="PROSITE" id="PS00893">
    <property type="entry name" value="NUDIX_BOX"/>
    <property type="match status" value="1"/>
</dbReference>
<evidence type="ECO:0000313" key="3">
    <source>
        <dbReference type="EMBL" id="OGH84007.1"/>
    </source>
</evidence>